<dbReference type="OrthoDB" id="10579225at2759"/>
<proteinExistence type="predicted"/>
<organism evidence="1 2">
    <name type="scientific">Senna tora</name>
    <dbReference type="NCBI Taxonomy" id="362788"/>
    <lineage>
        <taxon>Eukaryota</taxon>
        <taxon>Viridiplantae</taxon>
        <taxon>Streptophyta</taxon>
        <taxon>Embryophyta</taxon>
        <taxon>Tracheophyta</taxon>
        <taxon>Spermatophyta</taxon>
        <taxon>Magnoliopsida</taxon>
        <taxon>eudicotyledons</taxon>
        <taxon>Gunneridae</taxon>
        <taxon>Pentapetalae</taxon>
        <taxon>rosids</taxon>
        <taxon>fabids</taxon>
        <taxon>Fabales</taxon>
        <taxon>Fabaceae</taxon>
        <taxon>Caesalpinioideae</taxon>
        <taxon>Cassia clade</taxon>
        <taxon>Senna</taxon>
    </lineage>
</organism>
<dbReference type="EMBL" id="JAAIUW010000001">
    <property type="protein sequence ID" value="KAF7843378.1"/>
    <property type="molecule type" value="Genomic_DNA"/>
</dbReference>
<dbReference type="AlphaFoldDB" id="A0A834XF11"/>
<keyword evidence="1" id="KW-0808">Transferase</keyword>
<evidence type="ECO:0000313" key="2">
    <source>
        <dbReference type="Proteomes" id="UP000634136"/>
    </source>
</evidence>
<sequence>MATAGPKDLAGFIDPPEKGPAAKMLAPTMKPMAMGAMVPNEPFLGSAAVAYTVAKPKVTAGFTWPPEMLAPIDTATNRANPWHTATPTNPAGSRAAPAVNLSAVHHHTKTHYHHYNSTHTTGVHILSSANSVKC</sequence>
<reference evidence="1" key="1">
    <citation type="submission" date="2020-09" db="EMBL/GenBank/DDBJ databases">
        <title>Genome-Enabled Discovery of Anthraquinone Biosynthesis in Senna tora.</title>
        <authorList>
            <person name="Kang S.-H."/>
            <person name="Pandey R.P."/>
            <person name="Lee C.-M."/>
            <person name="Sim J.-S."/>
            <person name="Jeong J.-T."/>
            <person name="Choi B.-S."/>
            <person name="Jung M."/>
            <person name="Ginzburg D."/>
            <person name="Zhao K."/>
            <person name="Won S.Y."/>
            <person name="Oh T.-J."/>
            <person name="Yu Y."/>
            <person name="Kim N.-H."/>
            <person name="Lee O.R."/>
            <person name="Lee T.-H."/>
            <person name="Bashyal P."/>
            <person name="Kim T.-S."/>
            <person name="Lee W.-H."/>
            <person name="Kawkins C."/>
            <person name="Kim C.-K."/>
            <person name="Kim J.S."/>
            <person name="Ahn B.O."/>
            <person name="Rhee S.Y."/>
            <person name="Sohng J.K."/>
        </authorList>
    </citation>
    <scope>NUCLEOTIDE SEQUENCE</scope>
    <source>
        <tissue evidence="1">Leaf</tissue>
    </source>
</reference>
<comment type="caution">
    <text evidence="1">The sequence shown here is derived from an EMBL/GenBank/DDBJ whole genome shotgun (WGS) entry which is preliminary data.</text>
</comment>
<accession>A0A834XF11</accession>
<protein>
    <submittedName>
        <fullName evidence="1">Histone acetyltransferase of the CBP family 12</fullName>
    </submittedName>
</protein>
<gene>
    <name evidence="1" type="ORF">G2W53_000283</name>
</gene>
<dbReference type="GO" id="GO:0016740">
    <property type="term" value="F:transferase activity"/>
    <property type="evidence" value="ECO:0007669"/>
    <property type="project" value="UniProtKB-KW"/>
</dbReference>
<evidence type="ECO:0000313" key="1">
    <source>
        <dbReference type="EMBL" id="KAF7843378.1"/>
    </source>
</evidence>
<keyword evidence="2" id="KW-1185">Reference proteome</keyword>
<dbReference type="Proteomes" id="UP000634136">
    <property type="component" value="Unassembled WGS sequence"/>
</dbReference>
<name>A0A834XF11_9FABA</name>